<proteinExistence type="predicted"/>
<dbReference type="RefSeq" id="WP_078254035.1">
    <property type="nucleotide sequence ID" value="NZ_MUYU01000012.1"/>
</dbReference>
<name>A0A1T0CPC2_9GAMM</name>
<dbReference type="AlphaFoldDB" id="A0A1T0CPC2"/>
<dbReference type="OrthoDB" id="9997120at2"/>
<protein>
    <submittedName>
        <fullName evidence="2">Uncharacterized protein</fullName>
    </submittedName>
</protein>
<evidence type="ECO:0000313" key="2">
    <source>
        <dbReference type="EMBL" id="OOS24178.1"/>
    </source>
</evidence>
<organism evidence="2 3">
    <name type="scientific">Moraxella pluranimalium</name>
    <dbReference type="NCBI Taxonomy" id="470453"/>
    <lineage>
        <taxon>Bacteria</taxon>
        <taxon>Pseudomonadati</taxon>
        <taxon>Pseudomonadota</taxon>
        <taxon>Gammaproteobacteria</taxon>
        <taxon>Moraxellales</taxon>
        <taxon>Moraxellaceae</taxon>
        <taxon>Moraxella</taxon>
    </lineage>
</organism>
<keyword evidence="1" id="KW-0732">Signal</keyword>
<sequence>MRLTTFGLTAVLALSSSLALANYNPVYDPNDEAMPSVEDDFLEQPYKKVGKYKVSHCFAAQGGYVDTGVYVPDDEYDNFCNLEVVGKAFEKASKQKANFNKNYVLYQYEDKLPNESTMFTWFALNKKTNEVTVLGADASPRDYTIPGSDKLRPKTSFNVKSNQFCITPQKNLGLYNVGDKFEYEGKTCFYLKKGKYGPRWSETK</sequence>
<dbReference type="Proteomes" id="UP000189800">
    <property type="component" value="Unassembled WGS sequence"/>
</dbReference>
<gene>
    <name evidence="2" type="ORF">B0680_05185</name>
</gene>
<accession>A0A1T0CPC2</accession>
<feature type="chain" id="PRO_5012210710" evidence="1">
    <location>
        <begin position="22"/>
        <end position="204"/>
    </location>
</feature>
<evidence type="ECO:0000313" key="3">
    <source>
        <dbReference type="Proteomes" id="UP000189800"/>
    </source>
</evidence>
<dbReference type="EMBL" id="MUYU01000012">
    <property type="protein sequence ID" value="OOS24178.1"/>
    <property type="molecule type" value="Genomic_DNA"/>
</dbReference>
<comment type="caution">
    <text evidence="2">The sequence shown here is derived from an EMBL/GenBank/DDBJ whole genome shotgun (WGS) entry which is preliminary data.</text>
</comment>
<feature type="signal peptide" evidence="1">
    <location>
        <begin position="1"/>
        <end position="21"/>
    </location>
</feature>
<evidence type="ECO:0000256" key="1">
    <source>
        <dbReference type="SAM" id="SignalP"/>
    </source>
</evidence>
<reference evidence="2 3" key="1">
    <citation type="submission" date="2017-02" db="EMBL/GenBank/DDBJ databases">
        <title>Draft genome sequence of Moraxella pluranimalium CCUG 54913T type strain.</title>
        <authorList>
            <person name="Salva-Serra F."/>
            <person name="Engstrom-Jakobsson H."/>
            <person name="Thorell K."/>
            <person name="Jaen-Luchoro D."/>
            <person name="Gonzales-Siles L."/>
            <person name="Karlsson R."/>
            <person name="Yazdan S."/>
            <person name="Boulund F."/>
            <person name="Johnning A."/>
            <person name="Engstrand L."/>
            <person name="Kristiansson E."/>
            <person name="Moore E."/>
        </authorList>
    </citation>
    <scope>NUCLEOTIDE SEQUENCE [LARGE SCALE GENOMIC DNA]</scope>
    <source>
        <strain evidence="2 3">CCUG 54913</strain>
    </source>
</reference>
<keyword evidence="3" id="KW-1185">Reference proteome</keyword>